<feature type="compositionally biased region" description="Low complexity" evidence="1">
    <location>
        <begin position="1"/>
        <end position="13"/>
    </location>
</feature>
<dbReference type="HOGENOM" id="CLU_557984_0_0_1"/>
<feature type="region of interest" description="Disordered" evidence="1">
    <location>
        <begin position="1"/>
        <end position="99"/>
    </location>
</feature>
<name>R9NYZ7_PSEHS</name>
<feature type="compositionally biased region" description="Low complexity" evidence="1">
    <location>
        <begin position="73"/>
        <end position="95"/>
    </location>
</feature>
<dbReference type="OrthoDB" id="2595549at2759"/>
<reference evidence="3" key="1">
    <citation type="journal article" date="2013" name="Genome Announc.">
        <title>Draft genome sequence of the basidiomycetous yeast-like fungus Pseudozyma hubeiensis SY62, which produces an abundant amount of the biosurfactant mannosylerythritol lipids.</title>
        <authorList>
            <person name="Konishi M."/>
            <person name="Hatada Y."/>
            <person name="Horiuchi J."/>
        </authorList>
    </citation>
    <scope>NUCLEOTIDE SEQUENCE [LARGE SCALE GENOMIC DNA]</scope>
    <source>
        <strain evidence="3">SY62</strain>
    </source>
</reference>
<dbReference type="eggNOG" id="ENOG502SE84">
    <property type="taxonomic scope" value="Eukaryota"/>
</dbReference>
<dbReference type="Proteomes" id="UP000014071">
    <property type="component" value="Unassembled WGS sequence"/>
</dbReference>
<gene>
    <name evidence="2" type="ORF">PHSY_001444</name>
</gene>
<evidence type="ECO:0000256" key="1">
    <source>
        <dbReference type="SAM" id="MobiDB-lite"/>
    </source>
</evidence>
<dbReference type="STRING" id="1305764.R9NYZ7"/>
<feature type="compositionally biased region" description="Low complexity" evidence="1">
    <location>
        <begin position="45"/>
        <end position="59"/>
    </location>
</feature>
<dbReference type="AlphaFoldDB" id="R9NYZ7"/>
<dbReference type="GeneID" id="24106743"/>
<organism evidence="2 3">
    <name type="scientific">Pseudozyma hubeiensis (strain SY62)</name>
    <name type="common">Yeast</name>
    <dbReference type="NCBI Taxonomy" id="1305764"/>
    <lineage>
        <taxon>Eukaryota</taxon>
        <taxon>Fungi</taxon>
        <taxon>Dikarya</taxon>
        <taxon>Basidiomycota</taxon>
        <taxon>Ustilaginomycotina</taxon>
        <taxon>Ustilaginomycetes</taxon>
        <taxon>Ustilaginales</taxon>
        <taxon>Ustilaginaceae</taxon>
        <taxon>Pseudozyma</taxon>
    </lineage>
</organism>
<keyword evidence="3" id="KW-1185">Reference proteome</keyword>
<protein>
    <submittedName>
        <fullName evidence="2">Chloride channel protein 3</fullName>
    </submittedName>
</protein>
<dbReference type="RefSeq" id="XP_012187464.1">
    <property type="nucleotide sequence ID" value="XM_012332074.1"/>
</dbReference>
<dbReference type="EMBL" id="DF238778">
    <property type="protein sequence ID" value="GAC93877.1"/>
    <property type="molecule type" value="Genomic_DNA"/>
</dbReference>
<proteinExistence type="predicted"/>
<sequence>MPPSRSPSLSAPPINLRHPLPAPPIQCIPPASASSSRVPNRHSKPSSSSASSSSSTSYKTSHHRHQPSPSPSPYYSSSSHPSPASCGSASSSASSLRTPPDLLVNGSSVGHVAGGAKGGSLLEVNTWNGMLVKPRAPKMLSREEILRRQTLLISLPADSSWQLPSPPSSPKRKRPSSLAVRYRDAARHLKHLSDTHPIPCLLSACQQLDSVLLFCQSFWLDDAECGRCIAKNWSSLFGLLRYTSNAVKGLAGKDVLLAVCRLVEAAVLRKLHRHDSELLLSKVQDKAIEMQEVGGMLKRQMEDLERSDRLAVQASDLLTKRLRSDCPRLWKRITEQDEIQARQIDVGREEGCVVKAWPTLSSGMPELVAFGRLAVAETARRDGLVEFQLVEVREEE</sequence>
<evidence type="ECO:0000313" key="2">
    <source>
        <dbReference type="EMBL" id="GAC93877.1"/>
    </source>
</evidence>
<accession>R9NYZ7</accession>
<evidence type="ECO:0000313" key="3">
    <source>
        <dbReference type="Proteomes" id="UP000014071"/>
    </source>
</evidence>